<evidence type="ECO:0000256" key="4">
    <source>
        <dbReference type="ARBA" id="ARBA00022801"/>
    </source>
</evidence>
<keyword evidence="7" id="KW-0106">Calcium</keyword>
<feature type="transmembrane region" description="Helical" evidence="9">
    <location>
        <begin position="160"/>
        <end position="183"/>
    </location>
</feature>
<reference evidence="11" key="3">
    <citation type="submission" date="2025-08" db="UniProtKB">
        <authorList>
            <consortium name="RefSeq"/>
        </authorList>
    </citation>
    <scope>IDENTIFICATION</scope>
    <source>
        <strain evidence="11">NI907</strain>
    </source>
</reference>
<evidence type="ECO:0000256" key="6">
    <source>
        <dbReference type="ARBA" id="ARBA00023136"/>
    </source>
</evidence>
<dbReference type="GeneID" id="41962395"/>
<feature type="transmembrane region" description="Helical" evidence="9">
    <location>
        <begin position="251"/>
        <end position="271"/>
    </location>
</feature>
<evidence type="ECO:0000256" key="9">
    <source>
        <dbReference type="SAM" id="Phobius"/>
    </source>
</evidence>
<feature type="binding site" evidence="8">
    <location>
        <position position="254"/>
    </location>
    <ligand>
        <name>Zn(2+)</name>
        <dbReference type="ChEBI" id="CHEBI:29105"/>
        <note>catalytic</note>
    </ligand>
</feature>
<evidence type="ECO:0008006" key="12">
    <source>
        <dbReference type="Google" id="ProtNLM"/>
    </source>
</evidence>
<feature type="binding site" evidence="7">
    <location>
        <position position="40"/>
    </location>
    <ligand>
        <name>Ca(2+)</name>
        <dbReference type="ChEBI" id="CHEBI:29108"/>
    </ligand>
</feature>
<dbReference type="Pfam" id="PF05875">
    <property type="entry name" value="Ceramidase"/>
    <property type="match status" value="1"/>
</dbReference>
<dbReference type="GO" id="GO:0046872">
    <property type="term" value="F:metal ion binding"/>
    <property type="evidence" value="ECO:0007669"/>
    <property type="project" value="UniProtKB-KW"/>
</dbReference>
<evidence type="ECO:0000256" key="5">
    <source>
        <dbReference type="ARBA" id="ARBA00022989"/>
    </source>
</evidence>
<evidence type="ECO:0000313" key="10">
    <source>
        <dbReference type="Proteomes" id="UP000515153"/>
    </source>
</evidence>
<dbReference type="KEGG" id="pgri:PgNI_07474"/>
<evidence type="ECO:0000256" key="2">
    <source>
        <dbReference type="ARBA" id="ARBA00009780"/>
    </source>
</evidence>
<dbReference type="PANTHER" id="PTHR46187:SF3">
    <property type="entry name" value="ALKALINE CERAMIDASE 3"/>
    <property type="match status" value="1"/>
</dbReference>
<evidence type="ECO:0000256" key="8">
    <source>
        <dbReference type="PIRSR" id="PIRSR608901-2"/>
    </source>
</evidence>
<keyword evidence="5 9" id="KW-1133">Transmembrane helix</keyword>
<feature type="transmembrane region" description="Helical" evidence="9">
    <location>
        <begin position="204"/>
        <end position="224"/>
    </location>
</feature>
<evidence type="ECO:0000256" key="7">
    <source>
        <dbReference type="PIRSR" id="PIRSR608901-1"/>
    </source>
</evidence>
<feature type="transmembrane region" description="Helical" evidence="9">
    <location>
        <begin position="136"/>
        <end position="154"/>
    </location>
</feature>
<comment type="subcellular location">
    <subcellularLocation>
        <location evidence="1">Membrane</location>
        <topology evidence="1">Multi-pass membrane protein</topology>
    </subcellularLocation>
</comment>
<sequence>QFENMSSTSASPSGFPLGFPYRQERDGVWGEPTSTLNWCEEDYNISPYVAEFVNTFTNLIFIWLGVKGIRNCIANDFSLALTLSFVGYVVIGLGSMAFHGTLWYSMQLADELPMIWTVCVMAQVTFSYGKSKASSILLGLVFAGVAAFVTIYYVTNKNPVFHQVAYASITIGVVVAGALSTKYELEPALKKRSPLQADKIMKQMWTLMTLGVGLFLLAFAIWMYDIVYCHHLVSWRSHMLLPWSVVLEGHGWWHILTGLGAYNLIVWRVWLSCCLDGKEDAFELRRITLLRVPEVVPIGHKTNGVKSQKPKPKTT</sequence>
<feature type="binding site" evidence="8">
    <location>
        <position position="99"/>
    </location>
    <ligand>
        <name>Zn(2+)</name>
        <dbReference type="ChEBI" id="CHEBI:29105"/>
        <note>catalytic</note>
    </ligand>
</feature>
<feature type="binding site" evidence="8">
    <location>
        <position position="250"/>
    </location>
    <ligand>
        <name>Zn(2+)</name>
        <dbReference type="ChEBI" id="CHEBI:29105"/>
        <note>catalytic</note>
    </ligand>
</feature>
<organism evidence="10 11">
    <name type="scientific">Pyricularia grisea</name>
    <name type="common">Crabgrass-specific blast fungus</name>
    <name type="synonym">Magnaporthe grisea</name>
    <dbReference type="NCBI Taxonomy" id="148305"/>
    <lineage>
        <taxon>Eukaryota</taxon>
        <taxon>Fungi</taxon>
        <taxon>Dikarya</taxon>
        <taxon>Ascomycota</taxon>
        <taxon>Pezizomycotina</taxon>
        <taxon>Sordariomycetes</taxon>
        <taxon>Sordariomycetidae</taxon>
        <taxon>Magnaporthales</taxon>
        <taxon>Pyriculariaceae</taxon>
        <taxon>Pyricularia</taxon>
    </lineage>
</organism>
<keyword evidence="3 9" id="KW-0812">Transmembrane</keyword>
<keyword evidence="10" id="KW-1185">Reference proteome</keyword>
<dbReference type="InterPro" id="IPR008901">
    <property type="entry name" value="ACER"/>
</dbReference>
<dbReference type="GO" id="GO:0016811">
    <property type="term" value="F:hydrolase activity, acting on carbon-nitrogen (but not peptide) bonds, in linear amides"/>
    <property type="evidence" value="ECO:0007669"/>
    <property type="project" value="InterPro"/>
</dbReference>
<dbReference type="AlphaFoldDB" id="A0A6P8B2L1"/>
<proteinExistence type="inferred from homology"/>
<feature type="transmembrane region" description="Helical" evidence="9">
    <location>
        <begin position="78"/>
        <end position="100"/>
    </location>
</feature>
<accession>A0A6P8B2L1</accession>
<dbReference type="GO" id="GO:0046513">
    <property type="term" value="P:ceramide biosynthetic process"/>
    <property type="evidence" value="ECO:0007669"/>
    <property type="project" value="TreeGrafter"/>
</dbReference>
<evidence type="ECO:0000256" key="1">
    <source>
        <dbReference type="ARBA" id="ARBA00004141"/>
    </source>
</evidence>
<protein>
    <recommendedName>
        <fullName evidence="12">Alkaline phytoceramidase</fullName>
    </recommendedName>
</protein>
<dbReference type="PANTHER" id="PTHR46187">
    <property type="entry name" value="ALKALINE CERAMIDASE 3"/>
    <property type="match status" value="1"/>
</dbReference>
<comment type="similarity">
    <text evidence="2">Belongs to the alkaline ceramidase family.</text>
</comment>
<feature type="non-terminal residue" evidence="11">
    <location>
        <position position="1"/>
    </location>
</feature>
<dbReference type="Proteomes" id="UP000515153">
    <property type="component" value="Unplaced"/>
</dbReference>
<dbReference type="RefSeq" id="XP_030981466.1">
    <property type="nucleotide sequence ID" value="XM_031127486.1"/>
</dbReference>
<feature type="binding site" evidence="7">
    <location>
        <position position="38"/>
    </location>
    <ligand>
        <name>Ca(2+)</name>
        <dbReference type="ChEBI" id="CHEBI:29108"/>
    </ligand>
</feature>
<dbReference type="GO" id="GO:0005789">
    <property type="term" value="C:endoplasmic reticulum membrane"/>
    <property type="evidence" value="ECO:0007669"/>
    <property type="project" value="TreeGrafter"/>
</dbReference>
<comment type="cofactor">
    <cofactor evidence="8">
        <name>Zn(2+)</name>
        <dbReference type="ChEBI" id="CHEBI:29105"/>
    </cofactor>
</comment>
<keyword evidence="7" id="KW-0479">Metal-binding</keyword>
<feature type="binding site" evidence="7">
    <location>
        <position position="51"/>
    </location>
    <ligand>
        <name>Ca(2+)</name>
        <dbReference type="ChEBI" id="CHEBI:29108"/>
    </ligand>
</feature>
<reference evidence="11" key="1">
    <citation type="journal article" date="2019" name="Mol. Biol. Evol.">
        <title>Blast fungal genomes show frequent chromosomal changes, gene gains and losses, and effector gene turnover.</title>
        <authorList>
            <person name="Gomez Luciano L.B."/>
            <person name="Jason Tsai I."/>
            <person name="Chuma I."/>
            <person name="Tosa Y."/>
            <person name="Chen Y.H."/>
            <person name="Li J.Y."/>
            <person name="Li M.Y."/>
            <person name="Jade Lu M.Y."/>
            <person name="Nakayashiki H."/>
            <person name="Li W.H."/>
        </authorList>
    </citation>
    <scope>NUCLEOTIDE SEQUENCE</scope>
    <source>
        <strain evidence="11">NI907</strain>
    </source>
</reference>
<evidence type="ECO:0000256" key="3">
    <source>
        <dbReference type="ARBA" id="ARBA00022692"/>
    </source>
</evidence>
<gene>
    <name evidence="11" type="ORF">PgNI_07474</name>
</gene>
<name>A0A6P8B2L1_PYRGI</name>
<keyword evidence="8" id="KW-0862">Zinc</keyword>
<reference evidence="11" key="2">
    <citation type="submission" date="2019-10" db="EMBL/GenBank/DDBJ databases">
        <authorList>
            <consortium name="NCBI Genome Project"/>
        </authorList>
    </citation>
    <scope>NUCLEOTIDE SEQUENCE</scope>
    <source>
        <strain evidence="11">NI907</strain>
    </source>
</reference>
<dbReference type="GO" id="GO:0046514">
    <property type="term" value="P:ceramide catabolic process"/>
    <property type="evidence" value="ECO:0007669"/>
    <property type="project" value="TreeGrafter"/>
</dbReference>
<evidence type="ECO:0000313" key="11">
    <source>
        <dbReference type="RefSeq" id="XP_030981466.1"/>
    </source>
</evidence>
<feature type="transmembrane region" description="Helical" evidence="9">
    <location>
        <begin position="112"/>
        <end position="129"/>
    </location>
</feature>
<keyword evidence="6 9" id="KW-0472">Membrane</keyword>
<keyword evidence="4" id="KW-0378">Hydrolase</keyword>